<dbReference type="Pfam" id="PF00440">
    <property type="entry name" value="TetR_N"/>
    <property type="match status" value="1"/>
</dbReference>
<dbReference type="Gene3D" id="1.10.357.10">
    <property type="entry name" value="Tetracycline Repressor, domain 2"/>
    <property type="match status" value="1"/>
</dbReference>
<gene>
    <name evidence="6" type="ORF">OL497_30790</name>
</gene>
<name>A0ABT3IX57_9BACT</name>
<dbReference type="PANTHER" id="PTHR30055">
    <property type="entry name" value="HTH-TYPE TRANSCRIPTIONAL REGULATOR RUTR"/>
    <property type="match status" value="1"/>
</dbReference>
<sequence>MEVQERIMDTAFGLFRQYGTRSITMDDIAERMGISKKTLYAHFIDKDDLVHQAITRFIAHVTAECIANHNDAKDAIEELFLAMDMLDQRIRNMNPVLLLDMQKFHARAYQVFLDYQHNTLSGIIRENLERGMKEGLYRPDLEINILTQYRIHGCMIGFQPEAFHGQVDLGKVQRVLLDHFLYGVASVKGYKLIEKYKQLSQNQ</sequence>
<evidence type="ECO:0000256" key="3">
    <source>
        <dbReference type="ARBA" id="ARBA00023163"/>
    </source>
</evidence>
<dbReference type="SUPFAM" id="SSF46689">
    <property type="entry name" value="Homeodomain-like"/>
    <property type="match status" value="1"/>
</dbReference>
<evidence type="ECO:0000256" key="2">
    <source>
        <dbReference type="ARBA" id="ARBA00023125"/>
    </source>
</evidence>
<keyword evidence="3" id="KW-0804">Transcription</keyword>
<reference evidence="6 7" key="1">
    <citation type="submission" date="2022-10" db="EMBL/GenBank/DDBJ databases">
        <title>Chitinophaga nivalis PC15 sp. nov., isolated from Pyeongchang county, South Korea.</title>
        <authorList>
            <person name="Trinh H.N."/>
        </authorList>
    </citation>
    <scope>NUCLEOTIDE SEQUENCE [LARGE SCALE GENOMIC DNA]</scope>
    <source>
        <strain evidence="6 7">PC14</strain>
    </source>
</reference>
<dbReference type="PROSITE" id="PS50977">
    <property type="entry name" value="HTH_TETR_2"/>
    <property type="match status" value="1"/>
</dbReference>
<proteinExistence type="predicted"/>
<evidence type="ECO:0000256" key="1">
    <source>
        <dbReference type="ARBA" id="ARBA00023015"/>
    </source>
</evidence>
<evidence type="ECO:0000313" key="7">
    <source>
        <dbReference type="Proteomes" id="UP001207742"/>
    </source>
</evidence>
<keyword evidence="1" id="KW-0805">Transcription regulation</keyword>
<keyword evidence="2 4" id="KW-0238">DNA-binding</keyword>
<dbReference type="RefSeq" id="WP_264735122.1">
    <property type="nucleotide sequence ID" value="NZ_JAPDNR010000001.1"/>
</dbReference>
<dbReference type="EMBL" id="JAPDNS010000002">
    <property type="protein sequence ID" value="MCW3488320.1"/>
    <property type="molecule type" value="Genomic_DNA"/>
</dbReference>
<keyword evidence="7" id="KW-1185">Reference proteome</keyword>
<accession>A0ABT3IX57</accession>
<organism evidence="6 7">
    <name type="scientific">Chitinophaga nivalis</name>
    <dbReference type="NCBI Taxonomy" id="2991709"/>
    <lineage>
        <taxon>Bacteria</taxon>
        <taxon>Pseudomonadati</taxon>
        <taxon>Bacteroidota</taxon>
        <taxon>Chitinophagia</taxon>
        <taxon>Chitinophagales</taxon>
        <taxon>Chitinophagaceae</taxon>
        <taxon>Chitinophaga</taxon>
    </lineage>
</organism>
<dbReference type="InterPro" id="IPR009057">
    <property type="entry name" value="Homeodomain-like_sf"/>
</dbReference>
<dbReference type="InterPro" id="IPR050109">
    <property type="entry name" value="HTH-type_TetR-like_transc_reg"/>
</dbReference>
<dbReference type="Proteomes" id="UP001207742">
    <property type="component" value="Unassembled WGS sequence"/>
</dbReference>
<feature type="DNA-binding region" description="H-T-H motif" evidence="4">
    <location>
        <begin position="24"/>
        <end position="43"/>
    </location>
</feature>
<comment type="caution">
    <text evidence="6">The sequence shown here is derived from an EMBL/GenBank/DDBJ whole genome shotgun (WGS) entry which is preliminary data.</text>
</comment>
<protein>
    <submittedName>
        <fullName evidence="6">TetR/AcrR family transcriptional regulator</fullName>
    </submittedName>
</protein>
<dbReference type="PRINTS" id="PR00455">
    <property type="entry name" value="HTHTETR"/>
</dbReference>
<evidence type="ECO:0000256" key="4">
    <source>
        <dbReference type="PROSITE-ProRule" id="PRU00335"/>
    </source>
</evidence>
<evidence type="ECO:0000259" key="5">
    <source>
        <dbReference type="PROSITE" id="PS50977"/>
    </source>
</evidence>
<dbReference type="Gene3D" id="1.10.10.60">
    <property type="entry name" value="Homeodomain-like"/>
    <property type="match status" value="1"/>
</dbReference>
<feature type="domain" description="HTH tetR-type" evidence="5">
    <location>
        <begin position="1"/>
        <end position="61"/>
    </location>
</feature>
<dbReference type="PANTHER" id="PTHR30055:SF234">
    <property type="entry name" value="HTH-TYPE TRANSCRIPTIONAL REGULATOR BETI"/>
    <property type="match status" value="1"/>
</dbReference>
<dbReference type="InterPro" id="IPR001647">
    <property type="entry name" value="HTH_TetR"/>
</dbReference>
<evidence type="ECO:0000313" key="6">
    <source>
        <dbReference type="EMBL" id="MCW3488320.1"/>
    </source>
</evidence>